<evidence type="ECO:0000259" key="1">
    <source>
        <dbReference type="Pfam" id="PF09350"/>
    </source>
</evidence>
<dbReference type="Pfam" id="PF09350">
    <property type="entry name" value="DJC28_CD"/>
    <property type="match status" value="1"/>
</dbReference>
<accession>A0ABS4HWG7</accession>
<evidence type="ECO:0000313" key="3">
    <source>
        <dbReference type="Proteomes" id="UP001519344"/>
    </source>
</evidence>
<dbReference type="PANTHER" id="PTHR39158:SF1">
    <property type="entry name" value="DNAJ HOMOLOG SUBFAMILY C MEMBER 28"/>
    <property type="match status" value="1"/>
</dbReference>
<dbReference type="EMBL" id="JAGGKV010000004">
    <property type="protein sequence ID" value="MBP1962967.1"/>
    <property type="molecule type" value="Genomic_DNA"/>
</dbReference>
<keyword evidence="3" id="KW-1185">Reference proteome</keyword>
<reference evidence="2 3" key="1">
    <citation type="submission" date="2021-03" db="EMBL/GenBank/DDBJ databases">
        <title>Genomic Encyclopedia of Type Strains, Phase IV (KMG-IV): sequencing the most valuable type-strain genomes for metagenomic binning, comparative biology and taxonomic classification.</title>
        <authorList>
            <person name="Goeker M."/>
        </authorList>
    </citation>
    <scope>NUCLEOTIDE SEQUENCE [LARGE SCALE GENOMIC DNA]</scope>
    <source>
        <strain evidence="2 3">DSM 24950</strain>
    </source>
</reference>
<organism evidence="2 3">
    <name type="scientific">Paenibacillus aceris</name>
    <dbReference type="NCBI Taxonomy" id="869555"/>
    <lineage>
        <taxon>Bacteria</taxon>
        <taxon>Bacillati</taxon>
        <taxon>Bacillota</taxon>
        <taxon>Bacilli</taxon>
        <taxon>Bacillales</taxon>
        <taxon>Paenibacillaceae</taxon>
        <taxon>Paenibacillus</taxon>
    </lineage>
</organism>
<name>A0ABS4HWG7_9BACL</name>
<feature type="domain" description="DnaJ homologue subfamily C member 28 conserved" evidence="1">
    <location>
        <begin position="7"/>
        <end position="73"/>
    </location>
</feature>
<evidence type="ECO:0000313" key="2">
    <source>
        <dbReference type="EMBL" id="MBP1962967.1"/>
    </source>
</evidence>
<gene>
    <name evidence="2" type="ORF">J2Z65_002183</name>
</gene>
<sequence length="126" mass="14745">MEFMRTMAEDRIQEAIRRGELDNLPGAGKPLPPDHLENVPEELRIGFKLLKNAGLIPEEMQIRKDMLSLGDLLAVCRDGAERQKLQRELSIKRFRYQSLMSDRGWIESEAFTEYERQINIKLTERD</sequence>
<dbReference type="Proteomes" id="UP001519344">
    <property type="component" value="Unassembled WGS sequence"/>
</dbReference>
<dbReference type="PANTHER" id="PTHR39158">
    <property type="entry name" value="OS08G0560600 PROTEIN"/>
    <property type="match status" value="1"/>
</dbReference>
<dbReference type="InterPro" id="IPR018961">
    <property type="entry name" value="DnaJ_homolog_subfam-C_membr-28"/>
</dbReference>
<protein>
    <recommendedName>
        <fullName evidence="1">DnaJ homologue subfamily C member 28 conserved domain-containing protein</fullName>
    </recommendedName>
</protein>
<proteinExistence type="predicted"/>
<dbReference type="InterPro" id="IPR052573">
    <property type="entry name" value="DnaJ_C_subfamily_28"/>
</dbReference>
<comment type="caution">
    <text evidence="2">The sequence shown here is derived from an EMBL/GenBank/DDBJ whole genome shotgun (WGS) entry which is preliminary data.</text>
</comment>
<dbReference type="RefSeq" id="WP_167065382.1">
    <property type="nucleotide sequence ID" value="NZ_JAAOZR010000042.1"/>
</dbReference>